<keyword evidence="1" id="KW-0423">Lactose metabolism</keyword>
<keyword evidence="7" id="KW-1185">Reference proteome</keyword>
<dbReference type="PANTHER" id="PTHR34580:SF1">
    <property type="entry name" value="PROTEIN PAFC"/>
    <property type="match status" value="1"/>
</dbReference>
<feature type="transmembrane region" description="Helical" evidence="4">
    <location>
        <begin position="165"/>
        <end position="185"/>
    </location>
</feature>
<dbReference type="EMBL" id="JANUXY010000003">
    <property type="protein sequence ID" value="MCS4486047.1"/>
    <property type="molecule type" value="Genomic_DNA"/>
</dbReference>
<dbReference type="PRINTS" id="PR00037">
    <property type="entry name" value="HTHLACR"/>
</dbReference>
<evidence type="ECO:0000256" key="2">
    <source>
        <dbReference type="ARBA" id="ARBA00023015"/>
    </source>
</evidence>
<keyword evidence="4" id="KW-0812">Transmembrane</keyword>
<dbReference type="SMART" id="SM00420">
    <property type="entry name" value="HTH_DEOR"/>
    <property type="match status" value="1"/>
</dbReference>
<name>A0ABT2F125_9STAP</name>
<evidence type="ECO:0000313" key="7">
    <source>
        <dbReference type="Proteomes" id="UP001205609"/>
    </source>
</evidence>
<sequence>MKKEERQQKLVYLIQQLEHVTAAELAEHLNVSKRTVQRDIQEIESKGVHLQTHLGKKGGYRIQSLMNNNDLTLSDGEVYALYLVLKESVSLSTLPYQQEISAILDKLLRHPNVALRQTIQHMNRYIRIEQHTPMLLPSLFSAIVVYCQERKVMALEYRSDSSQQLLVENVVFIGLIVELGMWYAIVYHIGGGYTKKVKVSEIVDISYSFYKTIHTQDITLDNYHLYLQQ</sequence>
<evidence type="ECO:0000313" key="6">
    <source>
        <dbReference type="EMBL" id="MCS4486047.1"/>
    </source>
</evidence>
<dbReference type="SUPFAM" id="SSF46785">
    <property type="entry name" value="Winged helix' DNA-binding domain"/>
    <property type="match status" value="1"/>
</dbReference>
<dbReference type="InterPro" id="IPR013196">
    <property type="entry name" value="HTH_11"/>
</dbReference>
<reference evidence="6 7" key="1">
    <citation type="journal article" date="2023" name="Int. J. Syst. Evol. Microbiol.">
        <title>Streptococcus sciuri sp. nov., Staphylococcus marylandisciuri sp. nov. and Staphylococcus americanisciuri sp. nov., isolated from faeces of eastern grey squirrel (Sciurus carolinensis).</title>
        <authorList>
            <person name="Volokhov D.V."/>
            <person name="Zagorodnyaya T.A."/>
            <person name="Furtak V.A."/>
            <person name="Nattanmai G."/>
            <person name="Randall L."/>
            <person name="Jose S."/>
            <person name="Gao Y."/>
            <person name="Eisenberg T."/>
            <person name="Delmonte P."/>
            <person name="Blom J."/>
            <person name="Mitchell K.K."/>
        </authorList>
    </citation>
    <scope>NUCLEOTIDE SEQUENCE [LARGE SCALE GENOMIC DNA]</scope>
    <source>
        <strain evidence="6 7">GRT3</strain>
    </source>
</reference>
<protein>
    <submittedName>
        <fullName evidence="6">HTH domain-containing protein</fullName>
    </submittedName>
</protein>
<keyword evidence="3" id="KW-0804">Transcription</keyword>
<evidence type="ECO:0000256" key="1">
    <source>
        <dbReference type="ARBA" id="ARBA00022736"/>
    </source>
</evidence>
<proteinExistence type="predicted"/>
<dbReference type="InterPro" id="IPR001034">
    <property type="entry name" value="DeoR_HTH"/>
</dbReference>
<organism evidence="6 7">
    <name type="scientific">Staphylococcus americanisciuri</name>
    <dbReference type="NCBI Taxonomy" id="2973940"/>
    <lineage>
        <taxon>Bacteria</taxon>
        <taxon>Bacillati</taxon>
        <taxon>Bacillota</taxon>
        <taxon>Bacilli</taxon>
        <taxon>Bacillales</taxon>
        <taxon>Staphylococcaceae</taxon>
        <taxon>Staphylococcus</taxon>
    </lineage>
</organism>
<keyword evidence="2" id="KW-0805">Transcription regulation</keyword>
<dbReference type="RefSeq" id="WP_259199142.1">
    <property type="nucleotide sequence ID" value="NZ_JANUXY010000003.1"/>
</dbReference>
<dbReference type="Gene3D" id="1.10.10.10">
    <property type="entry name" value="Winged helix-like DNA-binding domain superfamily/Winged helix DNA-binding domain"/>
    <property type="match status" value="1"/>
</dbReference>
<evidence type="ECO:0000256" key="4">
    <source>
        <dbReference type="SAM" id="Phobius"/>
    </source>
</evidence>
<evidence type="ECO:0000259" key="5">
    <source>
        <dbReference type="PROSITE" id="PS51000"/>
    </source>
</evidence>
<dbReference type="InterPro" id="IPR036388">
    <property type="entry name" value="WH-like_DNA-bd_sf"/>
</dbReference>
<keyword evidence="4" id="KW-1133">Transmembrane helix</keyword>
<dbReference type="InterPro" id="IPR036390">
    <property type="entry name" value="WH_DNA-bd_sf"/>
</dbReference>
<dbReference type="InterPro" id="IPR051534">
    <property type="entry name" value="CBASS_pafABC_assoc_protein"/>
</dbReference>
<evidence type="ECO:0000256" key="3">
    <source>
        <dbReference type="ARBA" id="ARBA00023163"/>
    </source>
</evidence>
<accession>A0ABT2F125</accession>
<feature type="domain" description="HTH deoR-type" evidence="5">
    <location>
        <begin position="3"/>
        <end position="58"/>
    </location>
</feature>
<dbReference type="PROSITE" id="PS51000">
    <property type="entry name" value="HTH_DEOR_2"/>
    <property type="match status" value="1"/>
</dbReference>
<comment type="caution">
    <text evidence="6">The sequence shown here is derived from an EMBL/GenBank/DDBJ whole genome shotgun (WGS) entry which is preliminary data.</text>
</comment>
<dbReference type="Proteomes" id="UP001205609">
    <property type="component" value="Unassembled WGS sequence"/>
</dbReference>
<keyword evidence="4" id="KW-0472">Membrane</keyword>
<gene>
    <name evidence="6" type="ORF">NXS11_03965</name>
</gene>
<dbReference type="Pfam" id="PF08279">
    <property type="entry name" value="HTH_11"/>
    <property type="match status" value="1"/>
</dbReference>
<dbReference type="PANTHER" id="PTHR34580">
    <property type="match status" value="1"/>
</dbReference>